<evidence type="ECO:0000313" key="3">
    <source>
        <dbReference type="EMBL" id="MFC2999415.1"/>
    </source>
</evidence>
<accession>A0ABV7BTK3</accession>
<keyword evidence="2" id="KW-0732">Signal</keyword>
<dbReference type="EMBL" id="JBHRSB010000001">
    <property type="protein sequence ID" value="MFC2999415.1"/>
    <property type="molecule type" value="Genomic_DNA"/>
</dbReference>
<name>A0ABV7BTK3_9PROT</name>
<comment type="caution">
    <text evidence="3">The sequence shown here is derived from an EMBL/GenBank/DDBJ whole genome shotgun (WGS) entry which is preliminary data.</text>
</comment>
<feature type="signal peptide" evidence="2">
    <location>
        <begin position="1"/>
        <end position="17"/>
    </location>
</feature>
<organism evidence="3 4">
    <name type="scientific">Falsiroseomonas tokyonensis</name>
    <dbReference type="NCBI Taxonomy" id="430521"/>
    <lineage>
        <taxon>Bacteria</taxon>
        <taxon>Pseudomonadati</taxon>
        <taxon>Pseudomonadota</taxon>
        <taxon>Alphaproteobacteria</taxon>
        <taxon>Acetobacterales</taxon>
        <taxon>Roseomonadaceae</taxon>
        <taxon>Falsiroseomonas</taxon>
    </lineage>
</organism>
<protein>
    <submittedName>
        <fullName evidence="3">Uncharacterized protein</fullName>
    </submittedName>
</protein>
<feature type="region of interest" description="Disordered" evidence="1">
    <location>
        <begin position="76"/>
        <end position="103"/>
    </location>
</feature>
<dbReference type="PROSITE" id="PS51257">
    <property type="entry name" value="PROKAR_LIPOPROTEIN"/>
    <property type="match status" value="1"/>
</dbReference>
<evidence type="ECO:0000256" key="2">
    <source>
        <dbReference type="SAM" id="SignalP"/>
    </source>
</evidence>
<gene>
    <name evidence="3" type="ORF">ACFOD3_05890</name>
</gene>
<feature type="chain" id="PRO_5045848491" evidence="2">
    <location>
        <begin position="18"/>
        <end position="103"/>
    </location>
</feature>
<sequence length="103" mass="10524">MPRTTCLTLLLTCSALAGCGGATDPFDRPGTLRARGLNDANLRAMIADPSHLERGVATTTERGAAAATGVGLLRNGRRRELPGAPAQGSPVFLPSAAGQNGNR</sequence>
<dbReference type="Proteomes" id="UP001595420">
    <property type="component" value="Unassembled WGS sequence"/>
</dbReference>
<proteinExistence type="predicted"/>
<evidence type="ECO:0000256" key="1">
    <source>
        <dbReference type="SAM" id="MobiDB-lite"/>
    </source>
</evidence>
<dbReference type="RefSeq" id="WP_216835309.1">
    <property type="nucleotide sequence ID" value="NZ_JAFNJS010000001.1"/>
</dbReference>
<reference evidence="4" key="1">
    <citation type="journal article" date="2019" name="Int. J. Syst. Evol. Microbiol.">
        <title>The Global Catalogue of Microorganisms (GCM) 10K type strain sequencing project: providing services to taxonomists for standard genome sequencing and annotation.</title>
        <authorList>
            <consortium name="The Broad Institute Genomics Platform"/>
            <consortium name="The Broad Institute Genome Sequencing Center for Infectious Disease"/>
            <person name="Wu L."/>
            <person name="Ma J."/>
        </authorList>
    </citation>
    <scope>NUCLEOTIDE SEQUENCE [LARGE SCALE GENOMIC DNA]</scope>
    <source>
        <strain evidence="4">CGMCC 1.16855</strain>
    </source>
</reference>
<keyword evidence="4" id="KW-1185">Reference proteome</keyword>
<evidence type="ECO:0000313" key="4">
    <source>
        <dbReference type="Proteomes" id="UP001595420"/>
    </source>
</evidence>